<comment type="caution">
    <text evidence="1">The sequence shown here is derived from an EMBL/GenBank/DDBJ whole genome shotgun (WGS) entry which is preliminary data.</text>
</comment>
<evidence type="ECO:0000313" key="1">
    <source>
        <dbReference type="EMBL" id="MPN58725.1"/>
    </source>
</evidence>
<name>A0A645J4U4_9ZZZZ</name>
<proteinExistence type="predicted"/>
<accession>A0A645J4U4</accession>
<dbReference type="EMBL" id="VSSQ01131815">
    <property type="protein sequence ID" value="MPN58725.1"/>
    <property type="molecule type" value="Genomic_DNA"/>
</dbReference>
<sequence>MLIIRRFEFFHFTDTTAARWAVREGAAAMCGRGVNMYPLNAGFVFPAGSRSALAGEAG</sequence>
<gene>
    <name evidence="1" type="ORF">SDC9_206437</name>
</gene>
<organism evidence="1">
    <name type="scientific">bioreactor metagenome</name>
    <dbReference type="NCBI Taxonomy" id="1076179"/>
    <lineage>
        <taxon>unclassified sequences</taxon>
        <taxon>metagenomes</taxon>
        <taxon>ecological metagenomes</taxon>
    </lineage>
</organism>
<dbReference type="AlphaFoldDB" id="A0A645J4U4"/>
<reference evidence="1" key="1">
    <citation type="submission" date="2019-08" db="EMBL/GenBank/DDBJ databases">
        <authorList>
            <person name="Kucharzyk K."/>
            <person name="Murdoch R.W."/>
            <person name="Higgins S."/>
            <person name="Loffler F."/>
        </authorList>
    </citation>
    <scope>NUCLEOTIDE SEQUENCE</scope>
</reference>
<protein>
    <submittedName>
        <fullName evidence="1">Uncharacterized protein</fullName>
    </submittedName>
</protein>